<organism evidence="2 3">
    <name type="scientific">Kipferlia bialata</name>
    <dbReference type="NCBI Taxonomy" id="797122"/>
    <lineage>
        <taxon>Eukaryota</taxon>
        <taxon>Metamonada</taxon>
        <taxon>Carpediemonas-like organisms</taxon>
        <taxon>Kipferlia</taxon>
    </lineage>
</organism>
<keyword evidence="1" id="KW-0472">Membrane</keyword>
<reference evidence="2 3" key="1">
    <citation type="journal article" date="2018" name="PLoS ONE">
        <title>The draft genome of Kipferlia bialata reveals reductive genome evolution in fornicate parasites.</title>
        <authorList>
            <person name="Tanifuji G."/>
            <person name="Takabayashi S."/>
            <person name="Kume K."/>
            <person name="Takagi M."/>
            <person name="Nakayama T."/>
            <person name="Kamikawa R."/>
            <person name="Inagaki Y."/>
            <person name="Hashimoto T."/>
        </authorList>
    </citation>
    <scope>NUCLEOTIDE SEQUENCE [LARGE SCALE GENOMIC DNA]</scope>
    <source>
        <strain evidence="2">NY0173</strain>
    </source>
</reference>
<dbReference type="AlphaFoldDB" id="A0A9K3CYG9"/>
<sequence length="865" mass="89628">TTTNIAIGKDWLMALRSGEPYLYDRTATDWESTTVTMPSCAGAKSASFDMSLGDHGTLAIGCPYAVRESDSASIGGIMVLALDENRDWQQEQLLQDPDAVVNASLGSFMGMGSGKIASANKGNGATSVLVWDRNSGDPSAPWSPTVRTATSQFSEAWKYGSTVAVTSTSLLVASQEVSLLENGVPADPVVSNVGGVYHYSVPPLVTVEAVLPTLTLSTTCGTQTLVFTLIDDGVTLTENKTAVLTMGWGVADDTLTPTWSSSGNSYSVDITGPSVTGDNTFTVWYDGTVVGTTTATLAQALNIDNTAVSWSLPEHALIGSDGDASGDFSFGMTPKDDCDVTMTDKTVSFAYCDANDQNCSVTSTFGTSDGFSVTEHISTEGVWTVSASVDGTEMHSDSIVIAPVFATVGSAAIGVSATLSTLTGLPTTTEEAYTAVLTLKDVAGHIITSDVAPVLEWDGTVTALTWDATAHTYSLTGTEWYTPVTAVPVTVSVGGVTVVSENVSTVYDITCTDLTLPIEGTCQQAVGTFSLLKAGLDYTIDRTAILTATWEDSASVPVVYSAGSYTLALQLMTPGVHTLIVKLDGTSIASQSVTLSSRIDGSRTSISTNPTRGITGEDVTVTVYPRDYCNVDMAGPLSLNIALSLGGTVAVSEAVTANDSFAMATSLSDEGVYTIAVLDGTTEVMNEPLEVAPIYAEIDGGMGRLAVSGLHSTLTGLPTSANADYTATLVLKNLDGTVIERDLSIDSVVSVTYAGVPATVVWDATANHYRVTGNSGATTGTVPMVAHVDTVAVVTETTSIRNRRAVVVAVAAVAVVGAAVGTTAVVRQRRSRRSTFVEASPGASVSADAPILNAVEAVPLNSQEP</sequence>
<name>A0A9K3CYG9_9EUKA</name>
<gene>
    <name evidence="2" type="ORF">KIPB_007357</name>
</gene>
<keyword evidence="3" id="KW-1185">Reference proteome</keyword>
<dbReference type="EMBL" id="BDIP01002056">
    <property type="protein sequence ID" value="GIQ85653.1"/>
    <property type="molecule type" value="Genomic_DNA"/>
</dbReference>
<protein>
    <submittedName>
        <fullName evidence="2">Uncharacterized protein</fullName>
    </submittedName>
</protein>
<keyword evidence="1" id="KW-1133">Transmembrane helix</keyword>
<proteinExistence type="predicted"/>
<keyword evidence="1" id="KW-0812">Transmembrane</keyword>
<comment type="caution">
    <text evidence="2">The sequence shown here is derived from an EMBL/GenBank/DDBJ whole genome shotgun (WGS) entry which is preliminary data.</text>
</comment>
<feature type="non-terminal residue" evidence="2">
    <location>
        <position position="1"/>
    </location>
</feature>
<evidence type="ECO:0000313" key="2">
    <source>
        <dbReference type="EMBL" id="GIQ85653.1"/>
    </source>
</evidence>
<feature type="transmembrane region" description="Helical" evidence="1">
    <location>
        <begin position="805"/>
        <end position="826"/>
    </location>
</feature>
<evidence type="ECO:0000256" key="1">
    <source>
        <dbReference type="SAM" id="Phobius"/>
    </source>
</evidence>
<accession>A0A9K3CYG9</accession>
<evidence type="ECO:0000313" key="3">
    <source>
        <dbReference type="Proteomes" id="UP000265618"/>
    </source>
</evidence>
<dbReference type="Proteomes" id="UP000265618">
    <property type="component" value="Unassembled WGS sequence"/>
</dbReference>